<evidence type="ECO:0000313" key="2">
    <source>
        <dbReference type="Proteomes" id="UP000199079"/>
    </source>
</evidence>
<dbReference type="EMBL" id="FNPC01000020">
    <property type="protein sequence ID" value="SDY96557.1"/>
    <property type="molecule type" value="Genomic_DNA"/>
</dbReference>
<evidence type="ECO:0000313" key="1">
    <source>
        <dbReference type="EMBL" id="SDY96557.1"/>
    </source>
</evidence>
<keyword evidence="2" id="KW-1185">Reference proteome</keyword>
<name>A0A1H3P627_9EURY</name>
<sequence>MGNLQKQWKISSKILAICDINVLFYWLLH</sequence>
<organism evidence="1 2">
    <name type="scientific">Halopenitus persicus</name>
    <dbReference type="NCBI Taxonomy" id="1048396"/>
    <lineage>
        <taxon>Archaea</taxon>
        <taxon>Methanobacteriati</taxon>
        <taxon>Methanobacteriota</taxon>
        <taxon>Stenosarchaea group</taxon>
        <taxon>Halobacteria</taxon>
        <taxon>Halobacteriales</taxon>
        <taxon>Haloferacaceae</taxon>
        <taxon>Halopenitus</taxon>
    </lineage>
</organism>
<reference evidence="2" key="1">
    <citation type="submission" date="2016-10" db="EMBL/GenBank/DDBJ databases">
        <authorList>
            <person name="Varghese N."/>
            <person name="Submissions S."/>
        </authorList>
    </citation>
    <scope>NUCLEOTIDE SEQUENCE [LARGE SCALE GENOMIC DNA]</scope>
    <source>
        <strain evidence="2">DC30,IBRC 10041,KCTC 4046</strain>
    </source>
</reference>
<proteinExistence type="predicted"/>
<protein>
    <submittedName>
        <fullName evidence="1">Uncharacterized protein</fullName>
    </submittedName>
</protein>
<dbReference type="AlphaFoldDB" id="A0A1H3P627"/>
<accession>A0A1H3P627</accession>
<gene>
    <name evidence="1" type="ORF">SAMN05216564_1206</name>
</gene>
<dbReference type="Proteomes" id="UP000199079">
    <property type="component" value="Unassembled WGS sequence"/>
</dbReference>